<evidence type="ECO:0000256" key="8">
    <source>
        <dbReference type="ARBA" id="ARBA00022737"/>
    </source>
</evidence>
<evidence type="ECO:0000256" key="5">
    <source>
        <dbReference type="ARBA" id="ARBA00022679"/>
    </source>
</evidence>
<evidence type="ECO:0000259" key="21">
    <source>
        <dbReference type="PROSITE" id="PS50011"/>
    </source>
</evidence>
<dbReference type="InterPro" id="IPR017441">
    <property type="entry name" value="Protein_kinase_ATP_BS"/>
</dbReference>
<dbReference type="Gene3D" id="3.30.200.20">
    <property type="entry name" value="Phosphorylase Kinase, domain 1"/>
    <property type="match status" value="1"/>
</dbReference>
<evidence type="ECO:0000256" key="18">
    <source>
        <dbReference type="SAM" id="MobiDB-lite"/>
    </source>
</evidence>
<dbReference type="Gene3D" id="1.10.510.10">
    <property type="entry name" value="Transferase(Phosphotransferase) domain 1"/>
    <property type="match status" value="1"/>
</dbReference>
<evidence type="ECO:0000256" key="2">
    <source>
        <dbReference type="ARBA" id="ARBA00022475"/>
    </source>
</evidence>
<dbReference type="PROSITE" id="PS00107">
    <property type="entry name" value="PROTEIN_KINASE_ATP"/>
    <property type="match status" value="1"/>
</dbReference>
<dbReference type="GO" id="GO:0005524">
    <property type="term" value="F:ATP binding"/>
    <property type="evidence" value="ECO:0007669"/>
    <property type="project" value="UniProtKB-UniRule"/>
</dbReference>
<evidence type="ECO:0000256" key="11">
    <source>
        <dbReference type="ARBA" id="ARBA00022840"/>
    </source>
</evidence>
<dbReference type="InterPro" id="IPR000719">
    <property type="entry name" value="Prot_kinase_dom"/>
</dbReference>
<gene>
    <name evidence="22" type="ORF">J5N97_020372</name>
</gene>
<evidence type="ECO:0000256" key="3">
    <source>
        <dbReference type="ARBA" id="ARBA00022527"/>
    </source>
</evidence>
<dbReference type="GO" id="GO:0005886">
    <property type="term" value="C:plasma membrane"/>
    <property type="evidence" value="ECO:0007669"/>
    <property type="project" value="UniProtKB-SubCell"/>
</dbReference>
<proteinExistence type="predicted"/>
<dbReference type="PROSITE" id="PS50011">
    <property type="entry name" value="PROTEIN_KINASE_DOM"/>
    <property type="match status" value="1"/>
</dbReference>
<sequence length="708" mass="76547">MPSLFLLFVLLATVDAASTDANAMAAFSHGVQGLPAEWRSGTDPCSQSSKWPFVSCHSGRVTSLNLANKGLSGTLPSSLANLPSLTAINLQNNHLSGPLPSLSGLSSLDSVFLGANSFSSIPPDFFSNLPSLITISLDDNPLAPWTLPDDLKSSQSLSIFSARNTSLSGRIPSFFSTFTNLTILKLSYNDLSGPIPSGLANLTKLQAVELIRNNLSGKLPQFSSNVKVSTDGNPLIGKDVPVNDDDGGGGGDGGGNGHASSPDVSQPGNSSSPSSSQTGTKQVALIVALAVLLILTTVAGFFWFRKRKQRIKFGKISSDPNTPPPNQKNKEAVQLHIMEQGATTNTTGTPFSSSTQDGLVLTYEALKQATNNFSDANILGKGGFGVVYRGDINGLQIAVKKGTSDAMGHKGREEFYAEIEVFKKVKHRHLVSLLGYCVEGNERFLAYEFMPEGTLGQHLFKRGGRNGLTWKQRLVIALDVARGIEYLHSMAQGSFIHRDLKPSNILLDREMRAKVSDFGLVKLVDTDKSMMTRLAGTFGYLAPEYAITGKITVKVDVYAYGVILMEMIMGRKVLDESRPEEDTHLVSTFHRCYEDKVNFLSFVDSSMELTNEVHHEIKKLAELAIHCTASDPAQRPDMSHAVTVLAPLLDEWKPTGPPSPSVGPSMTLSERLERWHFGDCTNTMELLSSINGRSFDEEDNTVGSTSLK</sequence>
<dbReference type="PANTHER" id="PTHR47986">
    <property type="entry name" value="OSJNBA0070M12.3 PROTEIN"/>
    <property type="match status" value="1"/>
</dbReference>
<keyword evidence="9 17" id="KW-0547">Nucleotide-binding</keyword>
<dbReference type="SUPFAM" id="SSF56112">
    <property type="entry name" value="Protein kinase-like (PK-like)"/>
    <property type="match status" value="1"/>
</dbReference>
<feature type="transmembrane region" description="Helical" evidence="19">
    <location>
        <begin position="283"/>
        <end position="304"/>
    </location>
</feature>
<keyword evidence="23" id="KW-1185">Reference proteome</keyword>
<evidence type="ECO:0000313" key="23">
    <source>
        <dbReference type="Proteomes" id="UP001085076"/>
    </source>
</evidence>
<dbReference type="PANTHER" id="PTHR47986:SF34">
    <property type="entry name" value="RECEPTOR-LIKE KINASE TMK2"/>
    <property type="match status" value="1"/>
</dbReference>
<feature type="chain" id="PRO_5038745523" description="Protein kinase domain-containing protein" evidence="20">
    <location>
        <begin position="17"/>
        <end position="708"/>
    </location>
</feature>
<feature type="compositionally biased region" description="Gly residues" evidence="18">
    <location>
        <begin position="248"/>
        <end position="257"/>
    </location>
</feature>
<keyword evidence="16" id="KW-0325">Glycoprotein</keyword>
<dbReference type="Pfam" id="PF00069">
    <property type="entry name" value="Pkinase"/>
    <property type="match status" value="1"/>
</dbReference>
<accession>A0A9D5CGY5</accession>
<keyword evidence="3" id="KW-0723">Serine/threonine-protein kinase</keyword>
<keyword evidence="12 19" id="KW-1133">Transmembrane helix</keyword>
<dbReference type="Pfam" id="PF00560">
    <property type="entry name" value="LRR_1"/>
    <property type="match status" value="1"/>
</dbReference>
<evidence type="ECO:0000256" key="19">
    <source>
        <dbReference type="SAM" id="Phobius"/>
    </source>
</evidence>
<dbReference type="CDD" id="cd14066">
    <property type="entry name" value="STKc_IRAK"/>
    <property type="match status" value="1"/>
</dbReference>
<keyword evidence="10" id="KW-0418">Kinase</keyword>
<dbReference type="EMBL" id="JAGGNH010000005">
    <property type="protein sequence ID" value="KAJ0972413.1"/>
    <property type="molecule type" value="Genomic_DNA"/>
</dbReference>
<comment type="caution">
    <text evidence="22">The sequence shown here is derived from an EMBL/GenBank/DDBJ whole genome shotgun (WGS) entry which is preliminary data.</text>
</comment>
<feature type="binding site" evidence="17">
    <location>
        <position position="401"/>
    </location>
    <ligand>
        <name>ATP</name>
        <dbReference type="ChEBI" id="CHEBI:30616"/>
    </ligand>
</feature>
<evidence type="ECO:0000256" key="20">
    <source>
        <dbReference type="SAM" id="SignalP"/>
    </source>
</evidence>
<name>A0A9D5CGY5_9LILI</name>
<dbReference type="FunFam" id="1.10.510.10:FF:000468">
    <property type="entry name" value="PTI1-like tyrosine-protein kinase 3"/>
    <property type="match status" value="1"/>
</dbReference>
<reference evidence="22" key="1">
    <citation type="submission" date="2021-03" db="EMBL/GenBank/DDBJ databases">
        <authorList>
            <person name="Li Z."/>
            <person name="Yang C."/>
        </authorList>
    </citation>
    <scope>NUCLEOTIDE SEQUENCE</scope>
    <source>
        <strain evidence="22">Dzin_1.0</strain>
        <tissue evidence="22">Leaf</tissue>
    </source>
</reference>
<keyword evidence="4" id="KW-0433">Leucine-rich repeat</keyword>
<keyword evidence="5" id="KW-0808">Transferase</keyword>
<dbReference type="InterPro" id="IPR001611">
    <property type="entry name" value="Leu-rich_rpt"/>
</dbReference>
<evidence type="ECO:0000256" key="14">
    <source>
        <dbReference type="ARBA" id="ARBA00023157"/>
    </source>
</evidence>
<feature type="compositionally biased region" description="Low complexity" evidence="18">
    <location>
        <begin position="265"/>
        <end position="277"/>
    </location>
</feature>
<dbReference type="SUPFAM" id="SSF52058">
    <property type="entry name" value="L domain-like"/>
    <property type="match status" value="1"/>
</dbReference>
<feature type="signal peptide" evidence="20">
    <location>
        <begin position="1"/>
        <end position="16"/>
    </location>
</feature>
<keyword evidence="2" id="KW-1003">Cell membrane</keyword>
<dbReference type="GO" id="GO:0004674">
    <property type="term" value="F:protein serine/threonine kinase activity"/>
    <property type="evidence" value="ECO:0007669"/>
    <property type="project" value="UniProtKB-KW"/>
</dbReference>
<evidence type="ECO:0000256" key="7">
    <source>
        <dbReference type="ARBA" id="ARBA00022729"/>
    </source>
</evidence>
<evidence type="ECO:0000256" key="16">
    <source>
        <dbReference type="ARBA" id="ARBA00023180"/>
    </source>
</evidence>
<evidence type="ECO:0000313" key="22">
    <source>
        <dbReference type="EMBL" id="KAJ0972413.1"/>
    </source>
</evidence>
<evidence type="ECO:0000256" key="13">
    <source>
        <dbReference type="ARBA" id="ARBA00023136"/>
    </source>
</evidence>
<evidence type="ECO:0000256" key="12">
    <source>
        <dbReference type="ARBA" id="ARBA00022989"/>
    </source>
</evidence>
<keyword evidence="7 20" id="KW-0732">Signal</keyword>
<evidence type="ECO:0000256" key="15">
    <source>
        <dbReference type="ARBA" id="ARBA00023170"/>
    </source>
</evidence>
<dbReference type="InterPro" id="IPR052422">
    <property type="entry name" value="Auxin_Ser/Thr_Kinase"/>
</dbReference>
<dbReference type="FunFam" id="3.80.10.10:FF:000129">
    <property type="entry name" value="Leucine-rich repeat receptor-like kinase"/>
    <property type="match status" value="2"/>
</dbReference>
<evidence type="ECO:0000256" key="10">
    <source>
        <dbReference type="ARBA" id="ARBA00022777"/>
    </source>
</evidence>
<evidence type="ECO:0000256" key="6">
    <source>
        <dbReference type="ARBA" id="ARBA00022692"/>
    </source>
</evidence>
<dbReference type="PROSITE" id="PS00108">
    <property type="entry name" value="PROTEIN_KINASE_ST"/>
    <property type="match status" value="1"/>
</dbReference>
<protein>
    <recommendedName>
        <fullName evidence="21">Protein kinase domain-containing protein</fullName>
    </recommendedName>
</protein>
<feature type="region of interest" description="Disordered" evidence="18">
    <location>
        <begin position="230"/>
        <end position="277"/>
    </location>
</feature>
<keyword evidence="15" id="KW-0675">Receptor</keyword>
<dbReference type="InterPro" id="IPR032675">
    <property type="entry name" value="LRR_dom_sf"/>
</dbReference>
<keyword evidence="14" id="KW-1015">Disulfide bond</keyword>
<reference evidence="22" key="2">
    <citation type="journal article" date="2022" name="Hortic Res">
        <title>The genome of Dioscorea zingiberensis sheds light on the biosynthesis, origin and evolution of the medicinally important diosgenin saponins.</title>
        <authorList>
            <person name="Li Y."/>
            <person name="Tan C."/>
            <person name="Li Z."/>
            <person name="Guo J."/>
            <person name="Li S."/>
            <person name="Chen X."/>
            <person name="Wang C."/>
            <person name="Dai X."/>
            <person name="Yang H."/>
            <person name="Song W."/>
            <person name="Hou L."/>
            <person name="Xu J."/>
            <person name="Tong Z."/>
            <person name="Xu A."/>
            <person name="Yuan X."/>
            <person name="Wang W."/>
            <person name="Yang Q."/>
            <person name="Chen L."/>
            <person name="Sun Z."/>
            <person name="Wang K."/>
            <person name="Pan B."/>
            <person name="Chen J."/>
            <person name="Bao Y."/>
            <person name="Liu F."/>
            <person name="Qi X."/>
            <person name="Gang D.R."/>
            <person name="Wen J."/>
            <person name="Li J."/>
        </authorList>
    </citation>
    <scope>NUCLEOTIDE SEQUENCE</scope>
    <source>
        <strain evidence="22">Dzin_1.0</strain>
    </source>
</reference>
<evidence type="ECO:0000256" key="1">
    <source>
        <dbReference type="ARBA" id="ARBA00004162"/>
    </source>
</evidence>
<comment type="subcellular location">
    <subcellularLocation>
        <location evidence="1">Cell membrane</location>
        <topology evidence="1">Single-pass membrane protein</topology>
    </subcellularLocation>
</comment>
<keyword evidence="13 19" id="KW-0472">Membrane</keyword>
<evidence type="ECO:0000256" key="9">
    <source>
        <dbReference type="ARBA" id="ARBA00022741"/>
    </source>
</evidence>
<keyword evidence="11 17" id="KW-0067">ATP-binding</keyword>
<dbReference type="Gene3D" id="3.80.10.10">
    <property type="entry name" value="Ribonuclease Inhibitor"/>
    <property type="match status" value="1"/>
</dbReference>
<dbReference type="InterPro" id="IPR011009">
    <property type="entry name" value="Kinase-like_dom_sf"/>
</dbReference>
<evidence type="ECO:0000256" key="17">
    <source>
        <dbReference type="PROSITE-ProRule" id="PRU10141"/>
    </source>
</evidence>
<evidence type="ECO:0000256" key="4">
    <source>
        <dbReference type="ARBA" id="ARBA00022614"/>
    </source>
</evidence>
<dbReference type="OrthoDB" id="1926182at2759"/>
<dbReference type="AlphaFoldDB" id="A0A9D5CGY5"/>
<dbReference type="FunFam" id="3.30.200.20:FF:000039">
    <property type="entry name" value="receptor-like protein kinase FERONIA"/>
    <property type="match status" value="1"/>
</dbReference>
<dbReference type="SMART" id="SM00220">
    <property type="entry name" value="S_TKc"/>
    <property type="match status" value="1"/>
</dbReference>
<keyword evidence="6 19" id="KW-0812">Transmembrane</keyword>
<dbReference type="InterPro" id="IPR008271">
    <property type="entry name" value="Ser/Thr_kinase_AS"/>
</dbReference>
<feature type="domain" description="Protein kinase" evidence="21">
    <location>
        <begin position="373"/>
        <end position="649"/>
    </location>
</feature>
<organism evidence="22 23">
    <name type="scientific">Dioscorea zingiberensis</name>
    <dbReference type="NCBI Taxonomy" id="325984"/>
    <lineage>
        <taxon>Eukaryota</taxon>
        <taxon>Viridiplantae</taxon>
        <taxon>Streptophyta</taxon>
        <taxon>Embryophyta</taxon>
        <taxon>Tracheophyta</taxon>
        <taxon>Spermatophyta</taxon>
        <taxon>Magnoliopsida</taxon>
        <taxon>Liliopsida</taxon>
        <taxon>Dioscoreales</taxon>
        <taxon>Dioscoreaceae</taxon>
        <taxon>Dioscorea</taxon>
    </lineage>
</organism>
<keyword evidence="8" id="KW-0677">Repeat</keyword>
<dbReference type="Proteomes" id="UP001085076">
    <property type="component" value="Miscellaneous, Linkage group lg05"/>
</dbReference>